<evidence type="ECO:0000256" key="13">
    <source>
        <dbReference type="ARBA" id="ARBA00076017"/>
    </source>
</evidence>
<keyword evidence="4" id="KW-0597">Phosphoprotein</keyword>
<dbReference type="FunFam" id="1.10.8.60:FF:000021">
    <property type="entry name" value="Replication factor C subunit 1"/>
    <property type="match status" value="1"/>
</dbReference>
<dbReference type="Pfam" id="PF08519">
    <property type="entry name" value="RFC1"/>
    <property type="match status" value="1"/>
</dbReference>
<evidence type="ECO:0000256" key="2">
    <source>
        <dbReference type="ARBA" id="ARBA00006116"/>
    </source>
</evidence>
<dbReference type="InterPro" id="IPR003959">
    <property type="entry name" value="ATPase_AAA_core"/>
</dbReference>
<dbReference type="CDD" id="cd18140">
    <property type="entry name" value="HLD_clamp_RFC"/>
    <property type="match status" value="1"/>
</dbReference>
<evidence type="ECO:0000256" key="9">
    <source>
        <dbReference type="ARBA" id="ARBA00023242"/>
    </source>
</evidence>
<feature type="region of interest" description="Disordered" evidence="17">
    <location>
        <begin position="1"/>
        <end position="75"/>
    </location>
</feature>
<dbReference type="GO" id="GO:0005524">
    <property type="term" value="F:ATP binding"/>
    <property type="evidence" value="ECO:0007669"/>
    <property type="project" value="UniProtKB-KW"/>
</dbReference>
<dbReference type="Gene3D" id="1.10.8.60">
    <property type="match status" value="1"/>
</dbReference>
<evidence type="ECO:0000256" key="12">
    <source>
        <dbReference type="ARBA" id="ARBA00075134"/>
    </source>
</evidence>
<evidence type="ECO:0000256" key="14">
    <source>
        <dbReference type="ARBA" id="ARBA00077727"/>
    </source>
</evidence>
<evidence type="ECO:0000259" key="18">
    <source>
        <dbReference type="PROSITE" id="PS50172"/>
    </source>
</evidence>
<dbReference type="Pfam" id="PF00004">
    <property type="entry name" value="AAA"/>
    <property type="match status" value="1"/>
</dbReference>
<dbReference type="PROSITE" id="PS50172">
    <property type="entry name" value="BRCT"/>
    <property type="match status" value="1"/>
</dbReference>
<dbReference type="FunFam" id="3.40.50.10190:FF:000001">
    <property type="entry name" value="Replication factor C subunit 1"/>
    <property type="match status" value="1"/>
</dbReference>
<keyword evidence="7" id="KW-0067">ATP-binding</keyword>
<evidence type="ECO:0000256" key="11">
    <source>
        <dbReference type="ARBA" id="ARBA00064311"/>
    </source>
</evidence>
<dbReference type="CDD" id="cd17752">
    <property type="entry name" value="BRCT_RFC1"/>
    <property type="match status" value="1"/>
</dbReference>
<dbReference type="CDD" id="cd00009">
    <property type="entry name" value="AAA"/>
    <property type="match status" value="1"/>
</dbReference>
<dbReference type="InterPro" id="IPR047854">
    <property type="entry name" value="RFC_lid"/>
</dbReference>
<evidence type="ECO:0000313" key="20">
    <source>
        <dbReference type="Proteomes" id="UP000054359"/>
    </source>
</evidence>
<dbReference type="PANTHER" id="PTHR23389:SF6">
    <property type="entry name" value="REPLICATION FACTOR C SUBUNIT 1"/>
    <property type="match status" value="1"/>
</dbReference>
<keyword evidence="5" id="KW-0235">DNA replication</keyword>
<evidence type="ECO:0000256" key="6">
    <source>
        <dbReference type="ARBA" id="ARBA00022741"/>
    </source>
</evidence>
<feature type="compositionally biased region" description="Basic and acidic residues" evidence="17">
    <location>
        <begin position="133"/>
        <end position="153"/>
    </location>
</feature>
<keyword evidence="8" id="KW-0238">DNA-binding</keyword>
<feature type="compositionally biased region" description="Polar residues" evidence="17">
    <location>
        <begin position="9"/>
        <end position="18"/>
    </location>
</feature>
<name>A0A087TZ17_STEMI</name>
<evidence type="ECO:0000256" key="16">
    <source>
        <dbReference type="ARBA" id="ARBA00080382"/>
    </source>
</evidence>
<evidence type="ECO:0000256" key="17">
    <source>
        <dbReference type="SAM" id="MobiDB-lite"/>
    </source>
</evidence>
<dbReference type="SUPFAM" id="SSF52113">
    <property type="entry name" value="BRCT domain"/>
    <property type="match status" value="1"/>
</dbReference>
<comment type="function">
    <text evidence="10">Subunit of the replication factor C (RFC) complex which acts during elongation of primed DNA templates by DNA polymerases delta and epsilon, and is necessary for ATP-dependent loading of proliferating cell nuclear antigen (PCNA) onto primed DNA. This subunit binds to the primer-template junction. Binds the PO-B transcription element as well as other GA rich DNA sequences. Can bind single- or double-stranded DNA.</text>
</comment>
<dbReference type="Gene3D" id="3.40.50.10190">
    <property type="entry name" value="BRCT domain"/>
    <property type="match status" value="1"/>
</dbReference>
<dbReference type="PIRSF" id="PIRSF036578">
    <property type="entry name" value="RFC1"/>
    <property type="match status" value="1"/>
</dbReference>
<dbReference type="GO" id="GO:0005663">
    <property type="term" value="C:DNA replication factor C complex"/>
    <property type="evidence" value="ECO:0007669"/>
    <property type="project" value="InterPro"/>
</dbReference>
<dbReference type="SUPFAM" id="SSF52540">
    <property type="entry name" value="P-loop containing nucleoside triphosphate hydrolases"/>
    <property type="match status" value="1"/>
</dbReference>
<evidence type="ECO:0000256" key="15">
    <source>
        <dbReference type="ARBA" id="ARBA00078526"/>
    </source>
</evidence>
<dbReference type="STRING" id="407821.A0A087TZ17"/>
<dbReference type="Pfam" id="PF25361">
    <property type="entry name" value="AAA_lid_RFC1"/>
    <property type="match status" value="1"/>
</dbReference>
<dbReference type="SMART" id="SM00292">
    <property type="entry name" value="BRCT"/>
    <property type="match status" value="1"/>
</dbReference>
<comment type="similarity">
    <text evidence="2">Belongs to the activator 1 large subunit family.</text>
</comment>
<dbReference type="InterPro" id="IPR003593">
    <property type="entry name" value="AAA+_ATPase"/>
</dbReference>
<feature type="compositionally biased region" description="Acidic residues" evidence="17">
    <location>
        <begin position="948"/>
        <end position="965"/>
    </location>
</feature>
<dbReference type="FunFam" id="1.20.272.10:FF:000005">
    <property type="entry name" value="Replication factor C subunit 1"/>
    <property type="match status" value="1"/>
</dbReference>
<evidence type="ECO:0000256" key="3">
    <source>
        <dbReference type="ARBA" id="ARBA00020401"/>
    </source>
</evidence>
<dbReference type="SUPFAM" id="SSF48019">
    <property type="entry name" value="post-AAA+ oligomerization domain-like"/>
    <property type="match status" value="1"/>
</dbReference>
<gene>
    <name evidence="19" type="ORF">X975_03911</name>
</gene>
<dbReference type="SMART" id="SM00382">
    <property type="entry name" value="AAA"/>
    <property type="match status" value="1"/>
</dbReference>
<protein>
    <recommendedName>
        <fullName evidence="3">Replication factor C subunit 1</fullName>
    </recommendedName>
    <alternativeName>
        <fullName evidence="15">Activator 1 140 kDa subunit</fullName>
    </alternativeName>
    <alternativeName>
        <fullName evidence="14">Activator 1 large subunit</fullName>
    </alternativeName>
    <alternativeName>
        <fullName evidence="16">Activator 1 subunit 1</fullName>
    </alternativeName>
    <alternativeName>
        <fullName evidence="12">Replication factor C 140 kDa subunit</fullName>
    </alternativeName>
    <alternativeName>
        <fullName evidence="13">Replication factor C large subunit</fullName>
    </alternativeName>
</protein>
<dbReference type="FunFam" id="3.40.50.300:FF:000395">
    <property type="entry name" value="Replication factor C subunit 1"/>
    <property type="match status" value="1"/>
</dbReference>
<dbReference type="InterPro" id="IPR008921">
    <property type="entry name" value="DNA_pol3_clamp-load_cplx_C"/>
</dbReference>
<feature type="compositionally biased region" description="Basic and acidic residues" evidence="17">
    <location>
        <begin position="352"/>
        <end position="365"/>
    </location>
</feature>
<dbReference type="GO" id="GO:0006281">
    <property type="term" value="P:DNA repair"/>
    <property type="evidence" value="ECO:0007669"/>
    <property type="project" value="InterPro"/>
</dbReference>
<dbReference type="InterPro" id="IPR012178">
    <property type="entry name" value="RFC1"/>
</dbReference>
<keyword evidence="9" id="KW-0539">Nucleus</keyword>
<dbReference type="Gene3D" id="1.20.272.10">
    <property type="match status" value="1"/>
</dbReference>
<evidence type="ECO:0000256" key="5">
    <source>
        <dbReference type="ARBA" id="ARBA00022705"/>
    </source>
</evidence>
<dbReference type="Pfam" id="PF00533">
    <property type="entry name" value="BRCT"/>
    <property type="match status" value="1"/>
</dbReference>
<dbReference type="EMBL" id="KK117391">
    <property type="protein sequence ID" value="KFM70356.1"/>
    <property type="molecule type" value="Genomic_DNA"/>
</dbReference>
<dbReference type="Proteomes" id="UP000054359">
    <property type="component" value="Unassembled WGS sequence"/>
</dbReference>
<keyword evidence="20" id="KW-1185">Reference proteome</keyword>
<dbReference type="GO" id="GO:0003677">
    <property type="term" value="F:DNA binding"/>
    <property type="evidence" value="ECO:0007669"/>
    <property type="project" value="UniProtKB-KW"/>
</dbReference>
<evidence type="ECO:0000256" key="8">
    <source>
        <dbReference type="ARBA" id="ARBA00023125"/>
    </source>
</evidence>
<proteinExistence type="inferred from homology"/>
<evidence type="ECO:0000256" key="4">
    <source>
        <dbReference type="ARBA" id="ARBA00022553"/>
    </source>
</evidence>
<feature type="region of interest" description="Disordered" evidence="17">
    <location>
        <begin position="341"/>
        <end position="374"/>
    </location>
</feature>
<dbReference type="PANTHER" id="PTHR23389">
    <property type="entry name" value="CHROMOSOME TRANSMISSION FIDELITY FACTOR 18"/>
    <property type="match status" value="1"/>
</dbReference>
<feature type="compositionally biased region" description="Basic and acidic residues" evidence="17">
    <location>
        <begin position="220"/>
        <end position="231"/>
    </location>
</feature>
<feature type="region of interest" description="Disordered" evidence="17">
    <location>
        <begin position="90"/>
        <end position="239"/>
    </location>
</feature>
<evidence type="ECO:0000256" key="10">
    <source>
        <dbReference type="ARBA" id="ARBA00054501"/>
    </source>
</evidence>
<evidence type="ECO:0000313" key="19">
    <source>
        <dbReference type="EMBL" id="KFM70356.1"/>
    </source>
</evidence>
<feature type="compositionally biased region" description="Basic and acidic residues" evidence="17">
    <location>
        <begin position="175"/>
        <end position="198"/>
    </location>
</feature>
<keyword evidence="6" id="KW-0547">Nucleotide-binding</keyword>
<feature type="non-terminal residue" evidence="19">
    <location>
        <position position="1000"/>
    </location>
</feature>
<feature type="compositionally biased region" description="Basic and acidic residues" evidence="17">
    <location>
        <begin position="108"/>
        <end position="118"/>
    </location>
</feature>
<evidence type="ECO:0000256" key="1">
    <source>
        <dbReference type="ARBA" id="ARBA00004123"/>
    </source>
</evidence>
<dbReference type="InterPro" id="IPR036420">
    <property type="entry name" value="BRCT_dom_sf"/>
</dbReference>
<organism evidence="19 20">
    <name type="scientific">Stegodyphus mimosarum</name>
    <name type="common">African social velvet spider</name>
    <dbReference type="NCBI Taxonomy" id="407821"/>
    <lineage>
        <taxon>Eukaryota</taxon>
        <taxon>Metazoa</taxon>
        <taxon>Ecdysozoa</taxon>
        <taxon>Arthropoda</taxon>
        <taxon>Chelicerata</taxon>
        <taxon>Arachnida</taxon>
        <taxon>Araneae</taxon>
        <taxon>Araneomorphae</taxon>
        <taxon>Entelegynae</taxon>
        <taxon>Eresoidea</taxon>
        <taxon>Eresidae</taxon>
        <taxon>Stegodyphus</taxon>
    </lineage>
</organism>
<dbReference type="GO" id="GO:0005634">
    <property type="term" value="C:nucleus"/>
    <property type="evidence" value="ECO:0007669"/>
    <property type="project" value="UniProtKB-SubCell"/>
</dbReference>
<dbReference type="InterPro" id="IPR013725">
    <property type="entry name" value="DNA_replication_fac_RFC1_C"/>
</dbReference>
<dbReference type="InterPro" id="IPR001357">
    <property type="entry name" value="BRCT_dom"/>
</dbReference>
<dbReference type="InterPro" id="IPR027417">
    <property type="entry name" value="P-loop_NTPase"/>
</dbReference>
<accession>A0A087TZ17</accession>
<dbReference type="AlphaFoldDB" id="A0A087TZ17"/>
<reference evidence="19 20" key="1">
    <citation type="submission" date="2013-11" db="EMBL/GenBank/DDBJ databases">
        <title>Genome sequencing of Stegodyphus mimosarum.</title>
        <authorList>
            <person name="Bechsgaard J."/>
        </authorList>
    </citation>
    <scope>NUCLEOTIDE SEQUENCE [LARGE SCALE GENOMIC DNA]</scope>
</reference>
<dbReference type="Gene3D" id="3.40.50.300">
    <property type="entry name" value="P-loop containing nucleotide triphosphate hydrolases"/>
    <property type="match status" value="1"/>
</dbReference>
<comment type="subcellular location">
    <subcellularLocation>
        <location evidence="1">Nucleus</location>
    </subcellularLocation>
</comment>
<dbReference type="OrthoDB" id="446168at2759"/>
<evidence type="ECO:0000256" key="7">
    <source>
        <dbReference type="ARBA" id="ARBA00022840"/>
    </source>
</evidence>
<sequence length="1000" mass="111942">MDIRKYLTSARTSVNADSSKSEFKNSKKTACLQDAKLSKSKKRRIVDSDSEEDPIPKSAKQESNSIKRSPRKVEQAKANEILKKVVSPSDFFGSAPVSRSEKKKLSKEKKSVIERIHEDDDFEETLLRLSPKKLPEVEKQVKKNESPTKEKVSPKKISKSHSPLKVEKASNSVKSHIEVSKQVDKRESPKLKNKEKVQPKKSPKSHASAKMEVTTNSIKPHAEKEPDEKPPVKKHKGNTSYASYLAREGPRALGSKPIPEGEEDCLAGLTFIVTGILESMEREEAQELIEKYGGKVMKTISKNTKYIVIGRDAGASKLEKAEKLGTIQLDEDGLLDLIRTMPGKNGSAKSNKLKENRSPKTEKLNENSSGSVKEDKINGVDLKETVSLHKEAVHKTSPKKVSEIKLKKEEYNLKISALNECDEIPKPEQSSMKSEKSDDQGHSMWVDKYKPLALKQVIGQQGDKSNAKKLLHWLVNWMKSRRLGKKPIPGRFNAGDDGSAYKAALLSGPPGVGKTTTAQLVCKEAGYDYFELNASDTRSKKILQVAVSELLGNQTLADCFKTDSIGKVTKKHVIIMDEVDGMAGNEDRGGMQELISFIKSSKVPIVCICNDRNHPKIRSLSNYCFDLRFQKPRVEQIKAAMMSIAFKEGIKVSSDALQDVIVAANQDIRQVLHNMSVWSAKSKGLSADQTKSDIGRGIKHIKMGPFDVLREVFAIGNNPKATLMDKSDLFFHDYSIAPLFVQENYIHVIPKAAEGDPKKHLTLLSEAADSICVGDIIDKQIRTQNSWGLLPTQAIFASVVPGELLRGHLRQMINFPTWLGKNSNRNHMDRVLQELHVHMRMKITGNKTDVALEYLPLLKRALTRPLITDEQEGVSEVLRIMENYYLLREDFDSIIDLSLWPNQTDPRTKINTKVKSAFTRAYNKEGGKNPYAVTNVKKKKRSAKDLEGELEDDAYESEEEEDNSLENDAMIKIKKPNKKNATSEASTSKEKKNPKKKIKS</sequence>
<feature type="region of interest" description="Disordered" evidence="17">
    <location>
        <begin position="938"/>
        <end position="1000"/>
    </location>
</feature>
<dbReference type="OMA" id="LICNERN"/>
<dbReference type="GO" id="GO:0016887">
    <property type="term" value="F:ATP hydrolysis activity"/>
    <property type="evidence" value="ECO:0007669"/>
    <property type="project" value="InterPro"/>
</dbReference>
<dbReference type="GO" id="GO:0003689">
    <property type="term" value="F:DNA clamp loader activity"/>
    <property type="evidence" value="ECO:0007669"/>
    <property type="project" value="InterPro"/>
</dbReference>
<dbReference type="GO" id="GO:0006260">
    <property type="term" value="P:DNA replication"/>
    <property type="evidence" value="ECO:0007669"/>
    <property type="project" value="UniProtKB-KW"/>
</dbReference>
<feature type="domain" description="BRCT" evidence="18">
    <location>
        <begin position="261"/>
        <end position="339"/>
    </location>
</feature>
<comment type="subunit">
    <text evidence="11">Large subunit of the RFC complex, an heteropentameric complex consisting of RFC1 and four small subunits RFC2, RFC3, RFC4 and RFC5; the RFC complex interacts with PCNA and the interaction involves RFC1.</text>
</comment>